<evidence type="ECO:0000256" key="2">
    <source>
        <dbReference type="SAM" id="SignalP"/>
    </source>
</evidence>
<protein>
    <recommendedName>
        <fullName evidence="5">Oxygen tolerance protein BatD</fullName>
    </recommendedName>
</protein>
<name>A0A2W7NCF3_9BACT</name>
<evidence type="ECO:0008006" key="5">
    <source>
        <dbReference type="Google" id="ProtNLM"/>
    </source>
</evidence>
<keyword evidence="1" id="KW-1133">Transmembrane helix</keyword>
<keyword evidence="1" id="KW-0812">Transmembrane</keyword>
<sequence length="332" mass="38071">MIPYKKRTALVLLSMSLLGLWPQSTARAQNITASASIDSMQIFIGGQINLTLEVSHPQGMAVTFPIYADTLAQSIEVVNRGKIDTLSIENSRIQLRQVYRITSFDSGMHLIPAIRFMAQGDSSQFVQTREMALKVYNPFEEVDPEKGIFDIKQPINTPFSWTELIQYWPYAAGFLGLMLLVALFLVWKYNRKLLTPILGKEKPIDPPHVIALRELERIKEEKLWQKGQEKRYYSDITDVLRHYIETRFTLPALEQTTDEIIQSLRPIESVDNTSLTNLQMLLQTSDLVKFAKHIPLGDENDLSMIHAVFFVNQTKLEIVKTIEEQKETSQKI</sequence>
<dbReference type="OrthoDB" id="9807384at2"/>
<dbReference type="Proteomes" id="UP000249239">
    <property type="component" value="Unassembled WGS sequence"/>
</dbReference>
<gene>
    <name evidence="3" type="ORF">LX69_02427</name>
</gene>
<feature type="chain" id="PRO_5015871607" description="Oxygen tolerance protein BatD" evidence="2">
    <location>
        <begin position="29"/>
        <end position="332"/>
    </location>
</feature>
<evidence type="ECO:0000313" key="3">
    <source>
        <dbReference type="EMBL" id="PZX14414.1"/>
    </source>
</evidence>
<feature type="transmembrane region" description="Helical" evidence="1">
    <location>
        <begin position="167"/>
        <end position="187"/>
    </location>
</feature>
<dbReference type="AlphaFoldDB" id="A0A2W7NCF3"/>
<comment type="caution">
    <text evidence="3">The sequence shown here is derived from an EMBL/GenBank/DDBJ whole genome shotgun (WGS) entry which is preliminary data.</text>
</comment>
<evidence type="ECO:0000313" key="4">
    <source>
        <dbReference type="Proteomes" id="UP000249239"/>
    </source>
</evidence>
<organism evidence="3 4">
    <name type="scientific">Breznakibacter xylanolyticus</name>
    <dbReference type="NCBI Taxonomy" id="990"/>
    <lineage>
        <taxon>Bacteria</taxon>
        <taxon>Pseudomonadati</taxon>
        <taxon>Bacteroidota</taxon>
        <taxon>Bacteroidia</taxon>
        <taxon>Marinilabiliales</taxon>
        <taxon>Marinilabiliaceae</taxon>
        <taxon>Breznakibacter</taxon>
    </lineage>
</organism>
<reference evidence="3 4" key="1">
    <citation type="submission" date="2018-06" db="EMBL/GenBank/DDBJ databases">
        <title>Genomic Encyclopedia of Archaeal and Bacterial Type Strains, Phase II (KMG-II): from individual species to whole genera.</title>
        <authorList>
            <person name="Goeker M."/>
        </authorList>
    </citation>
    <scope>NUCLEOTIDE SEQUENCE [LARGE SCALE GENOMIC DNA]</scope>
    <source>
        <strain evidence="3 4">DSM 6779</strain>
    </source>
</reference>
<proteinExistence type="predicted"/>
<dbReference type="EMBL" id="QKZK01000020">
    <property type="protein sequence ID" value="PZX14414.1"/>
    <property type="molecule type" value="Genomic_DNA"/>
</dbReference>
<keyword evidence="1" id="KW-0472">Membrane</keyword>
<keyword evidence="2" id="KW-0732">Signal</keyword>
<dbReference type="RefSeq" id="WP_146260724.1">
    <property type="nucleotide sequence ID" value="NZ_QKZK01000020.1"/>
</dbReference>
<keyword evidence="4" id="KW-1185">Reference proteome</keyword>
<accession>A0A2W7NCF3</accession>
<feature type="signal peptide" evidence="2">
    <location>
        <begin position="1"/>
        <end position="28"/>
    </location>
</feature>
<evidence type="ECO:0000256" key="1">
    <source>
        <dbReference type="SAM" id="Phobius"/>
    </source>
</evidence>